<dbReference type="Gene3D" id="3.40.50.970">
    <property type="match status" value="2"/>
</dbReference>
<evidence type="ECO:0000256" key="1">
    <source>
        <dbReference type="ARBA" id="ARBA00023002"/>
    </source>
</evidence>
<dbReference type="EMBL" id="DTDP01000041">
    <property type="protein sequence ID" value="HGK53590.1"/>
    <property type="molecule type" value="Genomic_DNA"/>
</dbReference>
<dbReference type="PANTHER" id="PTHR42897:SF1">
    <property type="entry name" value="2-OXOACID OXIDOREDUCTASE (FERREDOXIN)"/>
    <property type="match status" value="1"/>
</dbReference>
<protein>
    <submittedName>
        <fullName evidence="3">Pyruvate synthase subunit beta</fullName>
    </submittedName>
</protein>
<dbReference type="Pfam" id="PF02775">
    <property type="entry name" value="TPP_enzyme_C"/>
    <property type="match status" value="1"/>
</dbReference>
<name>A0A7V3ZSK5_UNCW3</name>
<sequence>MKFYFEEIKETKGEEFLNPGILSCQGCGAPIAMRHVLRVLGKNTVFAIPACCWTIIDGNYPMHSLKVPLLHVAFETAAISAVGLKAGLEAKGFKDVNVVAWAGDGGTYDIGIQALSGAAERGDDIIYICYDNEAYMNTGIQRSGATPYKAWTTTTPYTRPNPRPKKDIIGIMAAHRIPYVATISIAYLDDLMKKVKKAKELKGRGVRFLLIYSPCPPGWRLPSSEITIKISRLAVETNFFPLYEIEDGEKYTLNFIPNKKPLKEFIKIQGRFKHLSDEEIEEMEKGVQKNVERLLNLHRLTHGTLDNIPKGFYK</sequence>
<keyword evidence="1" id="KW-0560">Oxidoreductase</keyword>
<accession>A0A7V3ZSK5</accession>
<dbReference type="PANTHER" id="PTHR42897">
    <property type="entry name" value="PYRUVATE SYNTHASE SUBUNIT PORB"/>
    <property type="match status" value="1"/>
</dbReference>
<evidence type="ECO:0000259" key="2">
    <source>
        <dbReference type="Pfam" id="PF02775"/>
    </source>
</evidence>
<proteinExistence type="predicted"/>
<dbReference type="GO" id="GO:0030976">
    <property type="term" value="F:thiamine pyrophosphate binding"/>
    <property type="evidence" value="ECO:0007669"/>
    <property type="project" value="InterPro"/>
</dbReference>
<dbReference type="InterPro" id="IPR029061">
    <property type="entry name" value="THDP-binding"/>
</dbReference>
<dbReference type="GO" id="GO:0016491">
    <property type="term" value="F:oxidoreductase activity"/>
    <property type="evidence" value="ECO:0007669"/>
    <property type="project" value="UniProtKB-KW"/>
</dbReference>
<evidence type="ECO:0000313" key="3">
    <source>
        <dbReference type="EMBL" id="HGK53590.1"/>
    </source>
</evidence>
<dbReference type="InterPro" id="IPR051479">
    <property type="entry name" value="PorB-like"/>
</dbReference>
<keyword evidence="3" id="KW-0670">Pyruvate</keyword>
<reference evidence="3" key="1">
    <citation type="journal article" date="2020" name="mSystems">
        <title>Genome- and Community-Level Interaction Insights into Carbon Utilization and Element Cycling Functions of Hydrothermarchaeota in Hydrothermal Sediment.</title>
        <authorList>
            <person name="Zhou Z."/>
            <person name="Liu Y."/>
            <person name="Xu W."/>
            <person name="Pan J."/>
            <person name="Luo Z.H."/>
            <person name="Li M."/>
        </authorList>
    </citation>
    <scope>NUCLEOTIDE SEQUENCE [LARGE SCALE GENOMIC DNA]</scope>
    <source>
        <strain evidence="3">SpSt-695</strain>
    </source>
</reference>
<dbReference type="SUPFAM" id="SSF52518">
    <property type="entry name" value="Thiamin diphosphate-binding fold (THDP-binding)"/>
    <property type="match status" value="1"/>
</dbReference>
<gene>
    <name evidence="3" type="ORF">ENU72_01030</name>
</gene>
<comment type="caution">
    <text evidence="3">The sequence shown here is derived from an EMBL/GenBank/DDBJ whole genome shotgun (WGS) entry which is preliminary data.</text>
</comment>
<dbReference type="InterPro" id="IPR011766">
    <property type="entry name" value="TPP_enzyme_TPP-bd"/>
</dbReference>
<dbReference type="CDD" id="cd03376">
    <property type="entry name" value="TPP_PFOR_porB_like"/>
    <property type="match status" value="1"/>
</dbReference>
<dbReference type="AlphaFoldDB" id="A0A7V3ZSK5"/>
<organism evidence="3">
    <name type="scientific">candidate division WOR-3 bacterium</name>
    <dbReference type="NCBI Taxonomy" id="2052148"/>
    <lineage>
        <taxon>Bacteria</taxon>
        <taxon>Bacteria division WOR-3</taxon>
    </lineage>
</organism>
<feature type="domain" description="Thiamine pyrophosphate enzyme TPP-binding" evidence="2">
    <location>
        <begin position="68"/>
        <end position="203"/>
    </location>
</feature>